<sequence>MSTHPPQKHLVLAVGSPSGDDQAGWLVIEQMRQMDLPLQLQLLYMDRPGPALIEQMQGYASVTLIDAIYTEQYPPGCWLKLNLFQLAQHDSCSSHGFGLSETLALAQQLDQLPPKLRLLGISICKPAVGENASEDVTSAAQALAQRLAREYQTAIGNGGVGSLGSSSSSS</sequence>
<comment type="similarity">
    <text evidence="1">Belongs to the peptidase A31 family.</text>
</comment>
<dbReference type="RefSeq" id="WP_343800451.1">
    <property type="nucleotide sequence ID" value="NZ_BAAAET010000001.1"/>
</dbReference>
<reference evidence="5 6" key="1">
    <citation type="journal article" date="2019" name="Int. J. Syst. Evol. Microbiol.">
        <title>The Global Catalogue of Microorganisms (GCM) 10K type strain sequencing project: providing services to taxonomists for standard genome sequencing and annotation.</title>
        <authorList>
            <consortium name="The Broad Institute Genomics Platform"/>
            <consortium name="The Broad Institute Genome Sequencing Center for Infectious Disease"/>
            <person name="Wu L."/>
            <person name="Ma J."/>
        </authorList>
    </citation>
    <scope>NUCLEOTIDE SEQUENCE [LARGE SCALE GENOMIC DNA]</scope>
    <source>
        <strain evidence="5 6">JCM 15134</strain>
    </source>
</reference>
<keyword evidence="3" id="KW-0064">Aspartyl protease</keyword>
<dbReference type="NCBIfam" id="TIGR00072">
    <property type="entry name" value="hydrog_prot"/>
    <property type="match status" value="1"/>
</dbReference>
<dbReference type="EMBL" id="BAAAET010000001">
    <property type="protein sequence ID" value="GAA0680039.1"/>
    <property type="molecule type" value="Genomic_DNA"/>
</dbReference>
<comment type="caution">
    <text evidence="5">The sequence shown here is derived from an EMBL/GenBank/DDBJ whole genome shotgun (WGS) entry which is preliminary data.</text>
</comment>
<evidence type="ECO:0000256" key="4">
    <source>
        <dbReference type="ARBA" id="ARBA00022801"/>
    </source>
</evidence>
<organism evidence="5 6">
    <name type="scientific">Marinobacterium maritimum</name>
    <dbReference type="NCBI Taxonomy" id="500162"/>
    <lineage>
        <taxon>Bacteria</taxon>
        <taxon>Pseudomonadati</taxon>
        <taxon>Pseudomonadota</taxon>
        <taxon>Gammaproteobacteria</taxon>
        <taxon>Oceanospirillales</taxon>
        <taxon>Oceanospirillaceae</taxon>
        <taxon>Marinobacterium</taxon>
    </lineage>
</organism>
<evidence type="ECO:0000313" key="5">
    <source>
        <dbReference type="EMBL" id="GAA0680039.1"/>
    </source>
</evidence>
<dbReference type="SUPFAM" id="SSF53163">
    <property type="entry name" value="HybD-like"/>
    <property type="match status" value="1"/>
</dbReference>
<dbReference type="Gene3D" id="3.40.50.1450">
    <property type="entry name" value="HybD-like"/>
    <property type="match status" value="1"/>
</dbReference>
<dbReference type="InterPro" id="IPR000671">
    <property type="entry name" value="Peptidase_A31"/>
</dbReference>
<dbReference type="InterPro" id="IPR023430">
    <property type="entry name" value="Pept_HybD-like_dom_sf"/>
</dbReference>
<proteinExistence type="inferred from homology"/>
<dbReference type="PANTHER" id="PTHR30302:SF1">
    <property type="entry name" value="HYDROGENASE 2 MATURATION PROTEASE"/>
    <property type="match status" value="1"/>
</dbReference>
<evidence type="ECO:0008006" key="7">
    <source>
        <dbReference type="Google" id="ProtNLM"/>
    </source>
</evidence>
<keyword evidence="6" id="KW-1185">Reference proteome</keyword>
<dbReference type="PANTHER" id="PTHR30302">
    <property type="entry name" value="HYDROGENASE 1 MATURATION PROTEASE"/>
    <property type="match status" value="1"/>
</dbReference>
<keyword evidence="2" id="KW-0645">Protease</keyword>
<evidence type="ECO:0000256" key="1">
    <source>
        <dbReference type="ARBA" id="ARBA00006814"/>
    </source>
</evidence>
<accession>A0ABN1I1W4</accession>
<gene>
    <name evidence="5" type="ORF">GCM10009104_00360</name>
</gene>
<dbReference type="Proteomes" id="UP001499915">
    <property type="component" value="Unassembled WGS sequence"/>
</dbReference>
<evidence type="ECO:0000256" key="2">
    <source>
        <dbReference type="ARBA" id="ARBA00022670"/>
    </source>
</evidence>
<evidence type="ECO:0000256" key="3">
    <source>
        <dbReference type="ARBA" id="ARBA00022750"/>
    </source>
</evidence>
<name>A0ABN1I1W4_9GAMM</name>
<protein>
    <recommendedName>
        <fullName evidence="7">Hydrogenase maturation protease</fullName>
    </recommendedName>
</protein>
<evidence type="ECO:0000313" key="6">
    <source>
        <dbReference type="Proteomes" id="UP001499915"/>
    </source>
</evidence>
<keyword evidence="4" id="KW-0378">Hydrolase</keyword>